<dbReference type="PANTHER" id="PTHR43031:SF1">
    <property type="entry name" value="PYRIDINE NUCLEOTIDE-DISULPHIDE OXIDOREDUCTASE"/>
    <property type="match status" value="1"/>
</dbReference>
<dbReference type="AlphaFoldDB" id="A0A3N0BUZ7"/>
<dbReference type="Proteomes" id="UP000273807">
    <property type="component" value="Unassembled WGS sequence"/>
</dbReference>
<accession>A0A3N0BUZ7</accession>
<gene>
    <name evidence="2" type="ORF">D7003_13155</name>
</gene>
<dbReference type="SUPFAM" id="SSF52821">
    <property type="entry name" value="Rhodanese/Cell cycle control phosphatase"/>
    <property type="match status" value="1"/>
</dbReference>
<dbReference type="RefSeq" id="WP_123255885.1">
    <property type="nucleotide sequence ID" value="NZ_RBED01000110.1"/>
</dbReference>
<name>A0A3N0BUZ7_9MICC</name>
<organism evidence="2 3">
    <name type="scientific">Arthrobacter oryzae</name>
    <dbReference type="NCBI Taxonomy" id="409290"/>
    <lineage>
        <taxon>Bacteria</taxon>
        <taxon>Bacillati</taxon>
        <taxon>Actinomycetota</taxon>
        <taxon>Actinomycetes</taxon>
        <taxon>Micrococcales</taxon>
        <taxon>Micrococcaceae</taxon>
        <taxon>Arthrobacter</taxon>
    </lineage>
</organism>
<dbReference type="SMART" id="SM00450">
    <property type="entry name" value="RHOD"/>
    <property type="match status" value="1"/>
</dbReference>
<evidence type="ECO:0000313" key="2">
    <source>
        <dbReference type="EMBL" id="RNL53065.1"/>
    </source>
</evidence>
<dbReference type="PANTHER" id="PTHR43031">
    <property type="entry name" value="FAD-DEPENDENT OXIDOREDUCTASE"/>
    <property type="match status" value="1"/>
</dbReference>
<dbReference type="CDD" id="cd00158">
    <property type="entry name" value="RHOD"/>
    <property type="match status" value="1"/>
</dbReference>
<comment type="caution">
    <text evidence="2">The sequence shown here is derived from an EMBL/GenBank/DDBJ whole genome shotgun (WGS) entry which is preliminary data.</text>
</comment>
<feature type="domain" description="Rhodanese" evidence="1">
    <location>
        <begin position="12"/>
        <end position="99"/>
    </location>
</feature>
<dbReference type="InterPro" id="IPR036873">
    <property type="entry name" value="Rhodanese-like_dom_sf"/>
</dbReference>
<evidence type="ECO:0000259" key="1">
    <source>
        <dbReference type="PROSITE" id="PS50206"/>
    </source>
</evidence>
<reference evidence="2 3" key="1">
    <citation type="submission" date="2018-10" db="EMBL/GenBank/DDBJ databases">
        <title>Genome sequencing of Arthrobacter oryzae TNB02.</title>
        <authorList>
            <person name="Cho Y.-J."/>
            <person name="Cho A."/>
            <person name="Kim O.-S."/>
        </authorList>
    </citation>
    <scope>NUCLEOTIDE SEQUENCE [LARGE SCALE GENOMIC DNA]</scope>
    <source>
        <strain evidence="2 3">TNB02</strain>
    </source>
</reference>
<proteinExistence type="predicted"/>
<dbReference type="Pfam" id="PF00581">
    <property type="entry name" value="Rhodanese"/>
    <property type="match status" value="1"/>
</dbReference>
<dbReference type="OrthoDB" id="9800872at2"/>
<protein>
    <submittedName>
        <fullName evidence="2">Rhodanese-like domain-containing protein</fullName>
    </submittedName>
</protein>
<keyword evidence="3" id="KW-1185">Reference proteome</keyword>
<dbReference type="PROSITE" id="PS50206">
    <property type="entry name" value="RHODANESE_3"/>
    <property type="match status" value="1"/>
</dbReference>
<sequence length="100" mass="10510">MKSISVNDLAALGDVAPIVDVREDAEFAEIRVPGAQSIPLSRFVQSLAEVPASGTIYVMCAAGGRSSQATAYLEEHGYDAVNVTGGITEWHRGGHPVNRG</sequence>
<evidence type="ECO:0000313" key="3">
    <source>
        <dbReference type="Proteomes" id="UP000273807"/>
    </source>
</evidence>
<dbReference type="InterPro" id="IPR050229">
    <property type="entry name" value="GlpE_sulfurtransferase"/>
</dbReference>
<dbReference type="Gene3D" id="3.40.250.10">
    <property type="entry name" value="Rhodanese-like domain"/>
    <property type="match status" value="1"/>
</dbReference>
<dbReference type="EMBL" id="RBED01000110">
    <property type="protein sequence ID" value="RNL53065.1"/>
    <property type="molecule type" value="Genomic_DNA"/>
</dbReference>
<dbReference type="InterPro" id="IPR001763">
    <property type="entry name" value="Rhodanese-like_dom"/>
</dbReference>